<protein>
    <submittedName>
        <fullName evidence="1">Conserved hypothetical secreted protein</fullName>
    </submittedName>
</protein>
<dbReference type="PANTHER" id="PTHR37816:SF2">
    <property type="entry name" value="DNA TOPOLOGY MODULATION PROTEIN FLAR-RELATED PROTEIN"/>
    <property type="match status" value="1"/>
</dbReference>
<gene>
    <name evidence="1" type="ordered locus">AARI_27080</name>
</gene>
<reference evidence="2" key="2">
    <citation type="submission" date="2010-07" db="EMBL/GenBank/DDBJ databases">
        <title>Complete genome sequence of Arthrobacter arilaitensis (strain DSM 16368 / CIP 108037 / JCM 13566 / Re117).</title>
        <authorList>
            <person name="Genoscope."/>
        </authorList>
    </citation>
    <scope>NUCLEOTIDE SEQUENCE [LARGE SCALE GENOMIC DNA]</scope>
    <source>
        <strain evidence="2">DSM 16368 / CIP 108037 / IAM 15318 / JCM 13566 / Re117</strain>
    </source>
</reference>
<accession>A0ABM9PZS7</accession>
<evidence type="ECO:0000313" key="1">
    <source>
        <dbReference type="EMBL" id="CBT76919.1"/>
    </source>
</evidence>
<dbReference type="NCBIfam" id="NF004861">
    <property type="entry name" value="PRK06217.1"/>
    <property type="match status" value="1"/>
</dbReference>
<dbReference type="SUPFAM" id="SSF52540">
    <property type="entry name" value="P-loop containing nucleoside triphosphate hydrolases"/>
    <property type="match status" value="1"/>
</dbReference>
<dbReference type="InterPro" id="IPR052922">
    <property type="entry name" value="Cytidylate_Kinase-2"/>
</dbReference>
<organism evidence="1 2">
    <name type="scientific">Glutamicibacter arilaitensis (strain DSM 16368 / CIP 108037 / IAM 15318 / JCM 13566 / NCIMB 14258 / Re117)</name>
    <name type="common">Arthrobacter arilaitensis</name>
    <dbReference type="NCBI Taxonomy" id="861360"/>
    <lineage>
        <taxon>Bacteria</taxon>
        <taxon>Bacillati</taxon>
        <taxon>Actinomycetota</taxon>
        <taxon>Actinomycetes</taxon>
        <taxon>Micrococcales</taxon>
        <taxon>Micrococcaceae</taxon>
        <taxon>Glutamicibacter</taxon>
    </lineage>
</organism>
<dbReference type="Proteomes" id="UP000006878">
    <property type="component" value="Chromosome"/>
</dbReference>
<dbReference type="InterPro" id="IPR027417">
    <property type="entry name" value="P-loop_NTPase"/>
</dbReference>
<dbReference type="PANTHER" id="PTHR37816">
    <property type="entry name" value="YALI0E33011P"/>
    <property type="match status" value="1"/>
</dbReference>
<keyword evidence="2" id="KW-1185">Reference proteome</keyword>
<sequence>MPAMQPCRLQIFGASGSGTTTLARAVADAWSVPHADSDDYFWIPTDPPYSKQRAPADRSRLMNEVFVPRKAWVLSGSIQGWGDDVLAHVDAFVFLTLDPEVRMRRLAERETLRLSRDYLEPGAMGEFMVWAGGYDDPEFSGRSRAGHEKWLKTEERPVLRLDSAQPVAQMCQAIVDWEPSWLR</sequence>
<proteinExistence type="predicted"/>
<dbReference type="Gene3D" id="3.40.50.300">
    <property type="entry name" value="P-loop containing nucleotide triphosphate hydrolases"/>
    <property type="match status" value="1"/>
</dbReference>
<name>A0ABM9PZS7_GLUAR</name>
<evidence type="ECO:0000313" key="2">
    <source>
        <dbReference type="Proteomes" id="UP000006878"/>
    </source>
</evidence>
<dbReference type="EMBL" id="FQ311875">
    <property type="protein sequence ID" value="CBT76919.1"/>
    <property type="molecule type" value="Genomic_DNA"/>
</dbReference>
<reference evidence="2" key="1">
    <citation type="journal article" date="2010" name="PLoS ONE">
        <title>The Arthrobacter arilaitensis Re117 genome sequence reveals its genetic adaptation to the surface of cheese.</title>
        <authorList>
            <person name="Monnet C."/>
            <person name="Loux V."/>
            <person name="Gibrat J.F."/>
            <person name="Spinnler E."/>
            <person name="Barbe V."/>
            <person name="Vacherie B."/>
            <person name="Gavory F."/>
            <person name="Gourbeyre E."/>
            <person name="Siguier P."/>
            <person name="Chandler M."/>
            <person name="Elleuch R."/>
            <person name="Irlinger F."/>
            <person name="Vallaeys T."/>
        </authorList>
    </citation>
    <scope>NUCLEOTIDE SEQUENCE</scope>
    <source>
        <strain evidence="2">DSM 16368 / CIP 108037 / IAM 15318 / JCM 13566 / Re117</strain>
    </source>
</reference>